<dbReference type="InterPro" id="IPR011078">
    <property type="entry name" value="PyrdxlP_homeostasis"/>
</dbReference>
<gene>
    <name evidence="5" type="ORF">H7J73_03470</name>
</gene>
<evidence type="ECO:0000313" key="6">
    <source>
        <dbReference type="Proteomes" id="UP001526201"/>
    </source>
</evidence>
<dbReference type="HAMAP" id="MF_02087">
    <property type="entry name" value="PLP_homeostasis"/>
    <property type="match status" value="1"/>
</dbReference>
<dbReference type="Proteomes" id="UP001526201">
    <property type="component" value="Unassembled WGS sequence"/>
</dbReference>
<dbReference type="SUPFAM" id="SSF51419">
    <property type="entry name" value="PLP-binding barrel"/>
    <property type="match status" value="1"/>
</dbReference>
<dbReference type="PIRSF" id="PIRSF004848">
    <property type="entry name" value="YBL036c_PLPDEIII"/>
    <property type="match status" value="1"/>
</dbReference>
<comment type="caution">
    <text evidence="5">The sequence shown here is derived from an EMBL/GenBank/DDBJ whole genome shotgun (WGS) entry which is preliminary data.</text>
</comment>
<dbReference type="PROSITE" id="PS01211">
    <property type="entry name" value="UPF0001"/>
    <property type="match status" value="1"/>
</dbReference>
<protein>
    <recommendedName>
        <fullName evidence="2">Pyridoxal phosphate homeostasis protein</fullName>
        <shortName evidence="2">PLP homeostasis protein</shortName>
    </recommendedName>
</protein>
<feature type="modified residue" description="N6-(pyridoxal phosphate)lysine" evidence="2">
    <location>
        <position position="43"/>
    </location>
</feature>
<comment type="similarity">
    <text evidence="2 3">Belongs to the pyridoxal phosphate-binding protein YggS/PROSC family.</text>
</comment>
<feature type="domain" description="Alanine racemase N-terminal" evidence="4">
    <location>
        <begin position="36"/>
        <end position="246"/>
    </location>
</feature>
<dbReference type="PANTHER" id="PTHR10146">
    <property type="entry name" value="PROLINE SYNTHETASE CO-TRANSCRIBED BACTERIAL HOMOLOG PROTEIN"/>
    <property type="match status" value="1"/>
</dbReference>
<keyword evidence="1 2" id="KW-0663">Pyridoxal phosphate</keyword>
<evidence type="ECO:0000256" key="2">
    <source>
        <dbReference type="HAMAP-Rule" id="MF_02087"/>
    </source>
</evidence>
<accession>A0ABT3C6L4</accession>
<dbReference type="InterPro" id="IPR001608">
    <property type="entry name" value="Ala_racemase_N"/>
</dbReference>
<organism evidence="5 6">
    <name type="scientific">Mycolicibacterium komossense</name>
    <dbReference type="NCBI Taxonomy" id="1779"/>
    <lineage>
        <taxon>Bacteria</taxon>
        <taxon>Bacillati</taxon>
        <taxon>Actinomycetota</taxon>
        <taxon>Actinomycetes</taxon>
        <taxon>Mycobacteriales</taxon>
        <taxon>Mycobacteriaceae</taxon>
        <taxon>Mycolicibacterium</taxon>
    </lineage>
</organism>
<evidence type="ECO:0000256" key="3">
    <source>
        <dbReference type="RuleBase" id="RU004514"/>
    </source>
</evidence>
<dbReference type="Pfam" id="PF01168">
    <property type="entry name" value="Ala_racemase_N"/>
    <property type="match status" value="1"/>
</dbReference>
<keyword evidence="6" id="KW-1185">Reference proteome</keyword>
<evidence type="ECO:0000256" key="1">
    <source>
        <dbReference type="ARBA" id="ARBA00022898"/>
    </source>
</evidence>
<proteinExistence type="inferred from homology"/>
<evidence type="ECO:0000259" key="4">
    <source>
        <dbReference type="Pfam" id="PF01168"/>
    </source>
</evidence>
<dbReference type="PANTHER" id="PTHR10146:SF14">
    <property type="entry name" value="PYRIDOXAL PHOSPHATE HOMEOSTASIS PROTEIN"/>
    <property type="match status" value="1"/>
</dbReference>
<dbReference type="EMBL" id="JACKTY010000012">
    <property type="protein sequence ID" value="MCV7225098.1"/>
    <property type="molecule type" value="Genomic_DNA"/>
</dbReference>
<sequence length="267" mass="28059">MNAPTDRETELAGALAALRLRLNRAAENAGRKVEEIELLPITKFFPATDIAILFELGCREFGEAREQEAAGKVAEIPTLVSGPAADVRWHMVGQIQRNKAKAIAGWAHTAHSVSTAKVVSALDRGAAQALADGGRTEPLHIYIQLSLDGDTARGGVDVNDRAAVDTICAQVADAQALELIGVMGVPPLGVDPERAFARFADEHRRVMGDHPQATGLSAGMSGDMELAVKHGSTCVRVGTALMGTRPLTSPGVVTPVTSSSQVPNFQG</sequence>
<comment type="function">
    <text evidence="2">Pyridoxal 5'-phosphate (PLP)-binding protein, which is involved in PLP homeostasis.</text>
</comment>
<evidence type="ECO:0000313" key="5">
    <source>
        <dbReference type="EMBL" id="MCV7225098.1"/>
    </source>
</evidence>
<dbReference type="Gene3D" id="3.20.20.10">
    <property type="entry name" value="Alanine racemase"/>
    <property type="match status" value="1"/>
</dbReference>
<dbReference type="RefSeq" id="WP_264065848.1">
    <property type="nucleotide sequence ID" value="NZ_JACKTY010000012.1"/>
</dbReference>
<dbReference type="NCBIfam" id="TIGR00044">
    <property type="entry name" value="YggS family pyridoxal phosphate-dependent enzyme"/>
    <property type="match status" value="1"/>
</dbReference>
<name>A0ABT3C6L4_9MYCO</name>
<dbReference type="InterPro" id="IPR029066">
    <property type="entry name" value="PLP-binding_barrel"/>
</dbReference>
<reference evidence="5 6" key="1">
    <citation type="journal article" date="2022" name="BMC Genomics">
        <title>Comparative genome analysis of mycobacteria focusing on tRNA and non-coding RNA.</title>
        <authorList>
            <person name="Behra P.R.K."/>
            <person name="Pettersson B.M.F."/>
            <person name="Ramesh M."/>
            <person name="Das S."/>
            <person name="Dasgupta S."/>
            <person name="Kirsebom L.A."/>
        </authorList>
    </citation>
    <scope>NUCLEOTIDE SEQUENCE [LARGE SCALE GENOMIC DNA]</scope>
    <source>
        <strain evidence="5 6">DSM 44078</strain>
    </source>
</reference>